<feature type="domain" description="FF" evidence="6">
    <location>
        <begin position="956"/>
        <end position="1011"/>
    </location>
</feature>
<dbReference type="PANTHER" id="PTHR15377:SF3">
    <property type="entry name" value="WW DOMAIN-CONTAINING PROTEIN"/>
    <property type="match status" value="1"/>
</dbReference>
<feature type="compositionally biased region" description="Polar residues" evidence="3">
    <location>
        <begin position="786"/>
        <end position="797"/>
    </location>
</feature>
<feature type="domain" description="WW" evidence="5">
    <location>
        <begin position="404"/>
        <end position="431"/>
    </location>
</feature>
<dbReference type="FunFam" id="1.10.10.440:FF:000001">
    <property type="entry name" value="Transcription elongation regulator 1 like"/>
    <property type="match status" value="1"/>
</dbReference>
<evidence type="ECO:0000256" key="2">
    <source>
        <dbReference type="PROSITE-ProRule" id="PRU00497"/>
    </source>
</evidence>
<dbReference type="Pfam" id="PF00379">
    <property type="entry name" value="Chitin_bind_4"/>
    <property type="match status" value="1"/>
</dbReference>
<dbReference type="Proteomes" id="UP001353858">
    <property type="component" value="Unassembled WGS sequence"/>
</dbReference>
<proteinExistence type="predicted"/>
<dbReference type="Gene3D" id="2.20.70.10">
    <property type="match status" value="3"/>
</dbReference>
<dbReference type="PROSITE" id="PS51257">
    <property type="entry name" value="PROKAR_LIPOPROTEIN"/>
    <property type="match status" value="1"/>
</dbReference>
<dbReference type="SMART" id="SM00456">
    <property type="entry name" value="WW"/>
    <property type="match status" value="3"/>
</dbReference>
<organism evidence="7 8">
    <name type="scientific">Aquatica leii</name>
    <dbReference type="NCBI Taxonomy" id="1421715"/>
    <lineage>
        <taxon>Eukaryota</taxon>
        <taxon>Metazoa</taxon>
        <taxon>Ecdysozoa</taxon>
        <taxon>Arthropoda</taxon>
        <taxon>Hexapoda</taxon>
        <taxon>Insecta</taxon>
        <taxon>Pterygota</taxon>
        <taxon>Neoptera</taxon>
        <taxon>Endopterygota</taxon>
        <taxon>Coleoptera</taxon>
        <taxon>Polyphaga</taxon>
        <taxon>Elateriformia</taxon>
        <taxon>Elateroidea</taxon>
        <taxon>Lampyridae</taxon>
        <taxon>Luciolinae</taxon>
        <taxon>Aquatica</taxon>
    </lineage>
</organism>
<dbReference type="FunFam" id="1.10.10.440:FF:000029">
    <property type="entry name" value="Uncharacterized protein, isoform B"/>
    <property type="match status" value="1"/>
</dbReference>
<sequence length="1335" mass="150517">MDCIFRFFISAVLVCSCLSQHHYATQPKEAYQPQHYYQNPIVTPPTQILHQKQVQSHDGNFKYAFAAENGLQQGEIIAPDGTRNGEFSYVDPTGRKISVKYTAGKEGFKILEGDHIPKEPPHAAPAAHPVYSQPSHYVHTSENDYSDDHYSQPTPQVNQYISQPKHYSPVQYNTEEDDKKDALYHDEPGKPHSFGAGYAFEIKVMAEPENSVEFDGTDIENTIPQEDFEEDVGFDTEEVSGTGEEFAPRGRARGNFRGQPRTWPGPPPGPRGEGPPPRFRGRGFGPGPGGPPPFRGGRGGPPPPMFGRGGPPPRNGPPGSFNGPPNFNGPNWGGPMGPPGGIGGPPNMMGPPGGPPFGPPGMMGGPPNMGGGPPPMIGGPGQFGPPGSMPTSPNMSLDANSEIWVETKTSEGKSYYYNARTRETTWTKPEGPNLKVISQDQVEAMAQAAVTTTTTPQGTSTAAQAALAQANVTNKPEETDESKADNAGLMQGPPPGMGPFGGPPGPGQFGGPPFGMPPPGFQGSWGPGAPPWAGGHPGPAPWGMPPGLMPGMQPPISAIEEAAVMSKVDPDIVAKASEWTEHKAPDGRMYYYHAKKGESVWEKPQPLKDLETAKLAAAQGISTRPGAEGTGPPHDIPGKQLQNQIVVTNGGEMPPSVATVDDDIEKQKKKEEDAKRKKEEEEKAKEQKAQDKSRPISSTPVPGTPWCVVWTGDGRVFFYNPSSRTSVWERPDDLVGRSDVDKMISNPPDALQSQKDTPGKLPAKKRSASEDSDSEQEEASKKVKVENTSTNNGTPQTKKIDIGKEAAIEAEVRAAKERAIIPLEQRIKSFKEMLTEKEVSAFSTWEKELHKIVFDPRYLLLTSKERKQVFERYVKERAEEERREKRNKLRERKDAFRKLLSESHLHGKSSFSDFAQKYAKDERFKGVEKMRERESLFNEYLIEVRRREKEEKSQRREQVKKDFFLLLREHSDIDRHARWSDVKKKLDSDSRYKAVESSGQREDWFREYCKILKDEKKKAKEKDREHKKEKDKEKHKKKDKDKDPDKHSKDKSKLESKLEKAKKELEEIEDVTMKELEEPEAEAPASDDDRAKELKEKEKQARAEASLREREKEVQRTLATHMRDRDKEREQHKRDEAIQHFNALLSDLVRNSDLSWREVKRLLRKDHRWDLAESLPREEKEKLFNEHIEHLIRKKREKFRELLDETDDVTLTSTWKEIKKMIKEDPRYTKFASSERCEREFKDYLKDKMITAKGEFKELLQETKLITHKSLSTLRENENHMQEIEDILKNDRRYLVLDHIPEERTQLILNYLEELDRRGPPPPPTASEPSRRSVK</sequence>
<dbReference type="GO" id="GO:0042302">
    <property type="term" value="F:structural constituent of cuticle"/>
    <property type="evidence" value="ECO:0007669"/>
    <property type="project" value="UniProtKB-UniRule"/>
</dbReference>
<dbReference type="SMART" id="SM00441">
    <property type="entry name" value="FF"/>
    <property type="match status" value="6"/>
</dbReference>
<keyword evidence="2" id="KW-0193">Cuticle</keyword>
<dbReference type="InterPro" id="IPR000618">
    <property type="entry name" value="Insect_cuticle"/>
</dbReference>
<feature type="compositionally biased region" description="Basic and acidic residues" evidence="3">
    <location>
        <begin position="139"/>
        <end position="150"/>
    </location>
</feature>
<evidence type="ECO:0000256" key="1">
    <source>
        <dbReference type="ARBA" id="ARBA00022737"/>
    </source>
</evidence>
<dbReference type="GO" id="GO:0003712">
    <property type="term" value="F:transcription coregulator activity"/>
    <property type="evidence" value="ECO:0007669"/>
    <property type="project" value="TreeGrafter"/>
</dbReference>
<dbReference type="FunFam" id="1.10.10.440:FF:000006">
    <property type="entry name" value="Transcription elongation regulator 1 (CA150)"/>
    <property type="match status" value="1"/>
</dbReference>
<dbReference type="InterPro" id="IPR057565">
    <property type="entry name" value="WW_TCRG1_3rd"/>
</dbReference>
<dbReference type="PROSITE" id="PS50020">
    <property type="entry name" value="WW_DOMAIN_2"/>
    <property type="match status" value="3"/>
</dbReference>
<feature type="compositionally biased region" description="Pro residues" evidence="3">
    <location>
        <begin position="538"/>
        <end position="548"/>
    </location>
</feature>
<evidence type="ECO:0000313" key="7">
    <source>
        <dbReference type="EMBL" id="KAK4882812.1"/>
    </source>
</evidence>
<feature type="region of interest" description="Disordered" evidence="3">
    <location>
        <begin position="616"/>
        <end position="707"/>
    </location>
</feature>
<dbReference type="SUPFAM" id="SSF51045">
    <property type="entry name" value="WW domain"/>
    <property type="match status" value="3"/>
</dbReference>
<feature type="compositionally biased region" description="Basic and acidic residues" evidence="3">
    <location>
        <begin position="665"/>
        <end position="694"/>
    </location>
</feature>
<gene>
    <name evidence="7" type="ORF">RN001_006131</name>
</gene>
<feature type="compositionally biased region" description="Basic and acidic residues" evidence="3">
    <location>
        <begin position="1016"/>
        <end position="1032"/>
    </location>
</feature>
<dbReference type="FunFam" id="1.10.10.440:FF:000008">
    <property type="entry name" value="Transcription elongation regulator 1 (CA150)"/>
    <property type="match status" value="1"/>
</dbReference>
<feature type="region of interest" description="Disordered" evidence="3">
    <location>
        <begin position="1016"/>
        <end position="1132"/>
    </location>
</feature>
<feature type="domain" description="FF" evidence="6">
    <location>
        <begin position="888"/>
        <end position="943"/>
    </location>
</feature>
<evidence type="ECO:0000259" key="5">
    <source>
        <dbReference type="PROSITE" id="PS50020"/>
    </source>
</evidence>
<keyword evidence="4" id="KW-0732">Signal</keyword>
<feature type="region of interest" description="Disordered" evidence="3">
    <location>
        <begin position="1313"/>
        <end position="1335"/>
    </location>
</feature>
<feature type="compositionally biased region" description="Pro residues" evidence="3">
    <location>
        <begin position="348"/>
        <end position="359"/>
    </location>
</feature>
<dbReference type="InterPro" id="IPR036517">
    <property type="entry name" value="FF_domain_sf"/>
</dbReference>
<dbReference type="PANTHER" id="PTHR15377">
    <property type="entry name" value="TRANSCRIPTION ELONGATION REGULATOR 1"/>
    <property type="match status" value="1"/>
</dbReference>
<reference evidence="8" key="1">
    <citation type="submission" date="2023-01" db="EMBL/GenBank/DDBJ databases">
        <title>Key to firefly adult light organ development and bioluminescence: homeobox transcription factors regulate luciferase expression and transportation to peroxisome.</title>
        <authorList>
            <person name="Fu X."/>
        </authorList>
    </citation>
    <scope>NUCLEOTIDE SEQUENCE [LARGE SCALE GENOMIC DNA]</scope>
</reference>
<dbReference type="PROSITE" id="PS51676">
    <property type="entry name" value="FF"/>
    <property type="match status" value="6"/>
</dbReference>
<feature type="domain" description="WW" evidence="5">
    <location>
        <begin position="579"/>
        <end position="606"/>
    </location>
</feature>
<dbReference type="InterPro" id="IPR001202">
    <property type="entry name" value="WW_dom"/>
</dbReference>
<name>A0AAN7SIF1_9COLE</name>
<feature type="compositionally biased region" description="Basic and acidic residues" evidence="3">
    <location>
        <begin position="727"/>
        <end position="742"/>
    </location>
</feature>
<feature type="signal peptide" evidence="4">
    <location>
        <begin position="1"/>
        <end position="19"/>
    </location>
</feature>
<feature type="domain" description="FF" evidence="6">
    <location>
        <begin position="1248"/>
        <end position="1314"/>
    </location>
</feature>
<keyword evidence="8" id="KW-1185">Reference proteome</keyword>
<feature type="compositionally biased region" description="Pro residues" evidence="3">
    <location>
        <begin position="492"/>
        <end position="506"/>
    </location>
</feature>
<feature type="compositionally biased region" description="Pro residues" evidence="3">
    <location>
        <begin position="288"/>
        <end position="316"/>
    </location>
</feature>
<dbReference type="FunFam" id="1.10.10.440:FF:000005">
    <property type="entry name" value="Transcription elongation regulator 1 (CA150)"/>
    <property type="match status" value="1"/>
</dbReference>
<dbReference type="PROSITE" id="PS51155">
    <property type="entry name" value="CHIT_BIND_RR_2"/>
    <property type="match status" value="1"/>
</dbReference>
<feature type="compositionally biased region" description="Pro residues" evidence="3">
    <location>
        <begin position="263"/>
        <end position="278"/>
    </location>
</feature>
<evidence type="ECO:0000256" key="4">
    <source>
        <dbReference type="SAM" id="SignalP"/>
    </source>
</evidence>
<dbReference type="Gene3D" id="1.10.10.440">
    <property type="entry name" value="FF domain"/>
    <property type="match status" value="6"/>
</dbReference>
<dbReference type="FunFam" id="2.20.70.10:FF:000010">
    <property type="entry name" value="Transcription elongation regulator 1 (CA150)"/>
    <property type="match status" value="1"/>
</dbReference>
<feature type="compositionally biased region" description="Basic and acidic residues" evidence="3">
    <location>
        <begin position="1040"/>
        <end position="1076"/>
    </location>
</feature>
<dbReference type="EMBL" id="JARPUR010000002">
    <property type="protein sequence ID" value="KAK4882812.1"/>
    <property type="molecule type" value="Genomic_DNA"/>
</dbReference>
<feature type="domain" description="FF" evidence="6">
    <location>
        <begin position="1134"/>
        <end position="1190"/>
    </location>
</feature>
<feature type="region of interest" description="Disordered" evidence="3">
    <location>
        <begin position="453"/>
        <end position="554"/>
    </location>
</feature>
<evidence type="ECO:0000259" key="6">
    <source>
        <dbReference type="PROSITE" id="PS51676"/>
    </source>
</evidence>
<accession>A0AAN7SIF1</accession>
<feature type="chain" id="PRO_5042869886" description="Transcription elongation regulator 1" evidence="4">
    <location>
        <begin position="20"/>
        <end position="1335"/>
    </location>
</feature>
<dbReference type="Pfam" id="PF00397">
    <property type="entry name" value="WW"/>
    <property type="match status" value="2"/>
</dbReference>
<dbReference type="Pfam" id="PF01846">
    <property type="entry name" value="FF"/>
    <property type="match status" value="6"/>
</dbReference>
<protein>
    <recommendedName>
        <fullName evidence="9">Transcription elongation regulator 1</fullName>
    </recommendedName>
</protein>
<feature type="compositionally biased region" description="Low complexity" evidence="3">
    <location>
        <begin position="317"/>
        <end position="330"/>
    </location>
</feature>
<feature type="domain" description="FF" evidence="6">
    <location>
        <begin position="1192"/>
        <end position="1247"/>
    </location>
</feature>
<comment type="caution">
    <text evidence="7">The sequence shown here is derived from an EMBL/GenBank/DDBJ whole genome shotgun (WGS) entry which is preliminary data.</text>
</comment>
<evidence type="ECO:0000313" key="8">
    <source>
        <dbReference type="Proteomes" id="UP001353858"/>
    </source>
</evidence>
<feature type="compositionally biased region" description="Gly residues" evidence="3">
    <location>
        <begin position="331"/>
        <end position="344"/>
    </location>
</feature>
<feature type="compositionally biased region" description="Basic and acidic residues" evidence="3">
    <location>
        <begin position="475"/>
        <end position="484"/>
    </location>
</feature>
<evidence type="ECO:0000256" key="3">
    <source>
        <dbReference type="SAM" id="MobiDB-lite"/>
    </source>
</evidence>
<dbReference type="PROSITE" id="PS01159">
    <property type="entry name" value="WW_DOMAIN_1"/>
    <property type="match status" value="1"/>
</dbReference>
<dbReference type="InterPro" id="IPR045148">
    <property type="entry name" value="TCRG1-like"/>
</dbReference>
<keyword evidence="1" id="KW-0677">Repeat</keyword>
<feature type="compositionally biased region" description="Gly residues" evidence="3">
    <location>
        <begin position="361"/>
        <end position="371"/>
    </location>
</feature>
<feature type="region of interest" description="Disordered" evidence="3">
    <location>
        <begin position="719"/>
        <end position="800"/>
    </location>
</feature>
<dbReference type="InterPro" id="IPR036020">
    <property type="entry name" value="WW_dom_sf"/>
</dbReference>
<feature type="region of interest" description="Disordered" evidence="3">
    <location>
        <begin position="238"/>
        <end position="397"/>
    </location>
</feature>
<evidence type="ECO:0008006" key="9">
    <source>
        <dbReference type="Google" id="ProtNLM"/>
    </source>
</evidence>
<feature type="compositionally biased region" description="Low complexity" evidence="3">
    <location>
        <begin position="453"/>
        <end position="470"/>
    </location>
</feature>
<dbReference type="Pfam" id="PF23517">
    <property type="entry name" value="WW_TCERG1"/>
    <property type="match status" value="1"/>
</dbReference>
<dbReference type="InterPro" id="IPR002713">
    <property type="entry name" value="FF_domain"/>
</dbReference>
<feature type="domain" description="WW" evidence="5">
    <location>
        <begin position="704"/>
        <end position="733"/>
    </location>
</feature>
<feature type="region of interest" description="Disordered" evidence="3">
    <location>
        <begin position="136"/>
        <end position="156"/>
    </location>
</feature>
<feature type="domain" description="FF" evidence="6">
    <location>
        <begin position="821"/>
        <end position="876"/>
    </location>
</feature>
<dbReference type="CDD" id="cd00201">
    <property type="entry name" value="WW"/>
    <property type="match status" value="3"/>
</dbReference>
<dbReference type="GO" id="GO:0005634">
    <property type="term" value="C:nucleus"/>
    <property type="evidence" value="ECO:0007669"/>
    <property type="project" value="TreeGrafter"/>
</dbReference>
<feature type="compositionally biased region" description="Basic and acidic residues" evidence="3">
    <location>
        <begin position="1087"/>
        <end position="1132"/>
    </location>
</feature>
<dbReference type="SUPFAM" id="SSF81698">
    <property type="entry name" value="FF domain"/>
    <property type="match status" value="5"/>
</dbReference>
<dbReference type="GO" id="GO:0070063">
    <property type="term" value="F:RNA polymerase binding"/>
    <property type="evidence" value="ECO:0007669"/>
    <property type="project" value="InterPro"/>
</dbReference>